<dbReference type="PANTHER" id="PTHR37419">
    <property type="entry name" value="SERINE/THREONINE-PROTEIN KINASE TOXIN HIPA"/>
    <property type="match status" value="1"/>
</dbReference>
<evidence type="ECO:0000313" key="5">
    <source>
        <dbReference type="EMBL" id="GGF21728.1"/>
    </source>
</evidence>
<accession>A0ABQ1UL50</accession>
<keyword evidence="2" id="KW-0808">Transferase</keyword>
<organism evidence="5 6">
    <name type="scientific">Echinicola rosea</name>
    <dbReference type="NCBI Taxonomy" id="1807691"/>
    <lineage>
        <taxon>Bacteria</taxon>
        <taxon>Pseudomonadati</taxon>
        <taxon>Bacteroidota</taxon>
        <taxon>Cytophagia</taxon>
        <taxon>Cytophagales</taxon>
        <taxon>Cyclobacteriaceae</taxon>
        <taxon>Echinicola</taxon>
    </lineage>
</organism>
<evidence type="ECO:0000313" key="6">
    <source>
        <dbReference type="Proteomes" id="UP000647339"/>
    </source>
</evidence>
<reference evidence="6" key="1">
    <citation type="journal article" date="2019" name="Int. J. Syst. Evol. Microbiol.">
        <title>The Global Catalogue of Microorganisms (GCM) 10K type strain sequencing project: providing services to taxonomists for standard genome sequencing and annotation.</title>
        <authorList>
            <consortium name="The Broad Institute Genomics Platform"/>
            <consortium name="The Broad Institute Genome Sequencing Center for Infectious Disease"/>
            <person name="Wu L."/>
            <person name="Ma J."/>
        </authorList>
    </citation>
    <scope>NUCLEOTIDE SEQUENCE [LARGE SCALE GENOMIC DNA]</scope>
    <source>
        <strain evidence="6">CGMCC 1.15407</strain>
    </source>
</reference>
<name>A0ABQ1UL50_9BACT</name>
<dbReference type="RefSeq" id="WP_137401025.1">
    <property type="nucleotide sequence ID" value="NZ_BMIU01000002.1"/>
</dbReference>
<comment type="similarity">
    <text evidence="1">Belongs to the HipA Ser/Thr kinase family.</text>
</comment>
<evidence type="ECO:0000256" key="2">
    <source>
        <dbReference type="ARBA" id="ARBA00022679"/>
    </source>
</evidence>
<keyword evidence="3" id="KW-0418">Kinase</keyword>
<evidence type="ECO:0000256" key="1">
    <source>
        <dbReference type="ARBA" id="ARBA00010164"/>
    </source>
</evidence>
<dbReference type="PANTHER" id="PTHR37419:SF1">
    <property type="entry name" value="SERINE_THREONINE-PROTEIN KINASE TOXIN HIPA"/>
    <property type="match status" value="1"/>
</dbReference>
<protein>
    <recommendedName>
        <fullName evidence="4">HipA-like C-terminal domain-containing protein</fullName>
    </recommendedName>
</protein>
<sequence length="289" mass="33067">MAALMDNRKRISISGVQEKLSVIWDNGVIRLTKAGEQGTYIPKSIPRDLEWVDQVPANEHLTMQVYGMTTAENALIFFQNGEPAYLTKRFDVVKNGRKLGIEDFATLAGKTKETDGDEFKYNYSYEGIADLIKQYTTAAPIVLENFYKMVLFNFLISNGDAHLKNFSLFETPAGDYQLSPAYDLTNSQLHVKNPELAPKDGHFENDYETESYKANAFYAYDDFYEFGIRIGLLESRTTKILSNNIAEQPEVKSLIYRSFLNEEAKKLYTQTYQERLKSLNYSFNNLSST</sequence>
<comment type="caution">
    <text evidence="5">The sequence shown here is derived from an EMBL/GenBank/DDBJ whole genome shotgun (WGS) entry which is preliminary data.</text>
</comment>
<dbReference type="InterPro" id="IPR052028">
    <property type="entry name" value="HipA_Ser/Thr_kinase"/>
</dbReference>
<dbReference type="EMBL" id="BMIU01000002">
    <property type="protein sequence ID" value="GGF21728.1"/>
    <property type="molecule type" value="Genomic_DNA"/>
</dbReference>
<evidence type="ECO:0000259" key="4">
    <source>
        <dbReference type="Pfam" id="PF07804"/>
    </source>
</evidence>
<dbReference type="Pfam" id="PF07804">
    <property type="entry name" value="HipA_C"/>
    <property type="match status" value="1"/>
</dbReference>
<proteinExistence type="inferred from homology"/>
<dbReference type="InterPro" id="IPR012893">
    <property type="entry name" value="HipA-like_C"/>
</dbReference>
<dbReference type="Gene3D" id="1.10.1070.20">
    <property type="match status" value="1"/>
</dbReference>
<keyword evidence="6" id="KW-1185">Reference proteome</keyword>
<gene>
    <name evidence="5" type="ORF">GCM10011339_07240</name>
</gene>
<dbReference type="Proteomes" id="UP000647339">
    <property type="component" value="Unassembled WGS sequence"/>
</dbReference>
<feature type="domain" description="HipA-like C-terminal" evidence="4">
    <location>
        <begin position="11"/>
        <end position="231"/>
    </location>
</feature>
<evidence type="ECO:0000256" key="3">
    <source>
        <dbReference type="ARBA" id="ARBA00022777"/>
    </source>
</evidence>